<comment type="caution">
    <text evidence="2">The sequence shown here is derived from an EMBL/GenBank/DDBJ whole genome shotgun (WGS) entry which is preliminary data.</text>
</comment>
<evidence type="ECO:0000313" key="3">
    <source>
        <dbReference type="Proteomes" id="UP000291189"/>
    </source>
</evidence>
<organism evidence="2 3">
    <name type="scientific">Nocardioides iriomotensis</name>
    <dbReference type="NCBI Taxonomy" id="715784"/>
    <lineage>
        <taxon>Bacteria</taxon>
        <taxon>Bacillati</taxon>
        <taxon>Actinomycetota</taxon>
        <taxon>Actinomycetes</taxon>
        <taxon>Propionibacteriales</taxon>
        <taxon>Nocardioidaceae</taxon>
        <taxon>Nocardioides</taxon>
    </lineage>
</organism>
<proteinExistence type="predicted"/>
<evidence type="ECO:0000256" key="1">
    <source>
        <dbReference type="ARBA" id="ARBA00023002"/>
    </source>
</evidence>
<accession>A0A4Q5J9H5</accession>
<evidence type="ECO:0000313" key="2">
    <source>
        <dbReference type="EMBL" id="RYU15253.1"/>
    </source>
</evidence>
<sequence length="303" mass="31609">MTWTPADLPSFDGRTVVVTGGNSGIGRHTAAALARAGAEVTIACRNVTAAEEAVAAMAADGATGVQVAELDLADLASVRGFAERWHGPLDVLVNNAGVMTPPRYRQTVDGFELQFGTNHLGHVALTAGLLPHLLAAEQPRVTTVSSIAHWRGRPDVLDGNQGGTYRPEHAYGNTKLANLLFAFELQRRAALVGSNLVSNAAHPGVSATGLVTSPQGLGAIPGVRPLAPAVLRLLFQSAAAGANPTLYAVAEAGPASYTGPQRLRESRGPVGPARMSRYARDEALAGKLWDLSLDLTGSRFDWG</sequence>
<keyword evidence="3" id="KW-1185">Reference proteome</keyword>
<dbReference type="InterPro" id="IPR002347">
    <property type="entry name" value="SDR_fam"/>
</dbReference>
<dbReference type="SUPFAM" id="SSF51735">
    <property type="entry name" value="NAD(P)-binding Rossmann-fold domains"/>
    <property type="match status" value="1"/>
</dbReference>
<dbReference type="Gene3D" id="3.40.50.720">
    <property type="entry name" value="NAD(P)-binding Rossmann-like Domain"/>
    <property type="match status" value="1"/>
</dbReference>
<protein>
    <submittedName>
        <fullName evidence="2">SDR family NAD(P)-dependent oxidoreductase</fullName>
    </submittedName>
</protein>
<dbReference type="AlphaFoldDB" id="A0A4Q5J9H5"/>
<dbReference type="InterPro" id="IPR036291">
    <property type="entry name" value="NAD(P)-bd_dom_sf"/>
</dbReference>
<name>A0A4Q5J9H5_9ACTN</name>
<reference evidence="2 3" key="1">
    <citation type="submission" date="2019-01" db="EMBL/GenBank/DDBJ databases">
        <title>Nocardioides guangzhouensis sp. nov., an actinobacterium isolated from soil.</title>
        <authorList>
            <person name="Fu Y."/>
            <person name="Cai Y."/>
            <person name="Lin Z."/>
            <person name="Chen P."/>
        </authorList>
    </citation>
    <scope>NUCLEOTIDE SEQUENCE [LARGE SCALE GENOMIC DNA]</scope>
    <source>
        <strain evidence="2 3">NBRC 105384</strain>
    </source>
</reference>
<dbReference type="PANTHER" id="PTHR43157">
    <property type="entry name" value="PHOSPHATIDYLINOSITOL-GLYCAN BIOSYNTHESIS CLASS F PROTEIN-RELATED"/>
    <property type="match status" value="1"/>
</dbReference>
<dbReference type="PANTHER" id="PTHR43157:SF31">
    <property type="entry name" value="PHOSPHATIDYLINOSITOL-GLYCAN BIOSYNTHESIS CLASS F PROTEIN"/>
    <property type="match status" value="1"/>
</dbReference>
<gene>
    <name evidence="2" type="ORF">ETU37_01545</name>
</gene>
<dbReference type="EMBL" id="SDPU01000007">
    <property type="protein sequence ID" value="RYU15253.1"/>
    <property type="molecule type" value="Genomic_DNA"/>
</dbReference>
<dbReference type="Proteomes" id="UP000291189">
    <property type="component" value="Unassembled WGS sequence"/>
</dbReference>
<keyword evidence="1" id="KW-0560">Oxidoreductase</keyword>
<dbReference type="GO" id="GO:0016491">
    <property type="term" value="F:oxidoreductase activity"/>
    <property type="evidence" value="ECO:0007669"/>
    <property type="project" value="UniProtKB-KW"/>
</dbReference>
<dbReference type="RefSeq" id="WP_129985116.1">
    <property type="nucleotide sequence ID" value="NZ_SDPU01000007.1"/>
</dbReference>
<dbReference type="Pfam" id="PF00106">
    <property type="entry name" value="adh_short"/>
    <property type="match status" value="1"/>
</dbReference>
<dbReference type="PRINTS" id="PR00081">
    <property type="entry name" value="GDHRDH"/>
</dbReference>
<dbReference type="OrthoDB" id="4577644at2"/>